<dbReference type="Gene3D" id="2.170.15.10">
    <property type="entry name" value="Proaerolysin, chain A, domain 3"/>
    <property type="match status" value="1"/>
</dbReference>
<dbReference type="InterPro" id="IPR008998">
    <property type="entry name" value="Agglutinin"/>
</dbReference>
<proteinExistence type="inferred from homology"/>
<comment type="similarity">
    <text evidence="1">Belongs to the aerolysin family.</text>
</comment>
<dbReference type="CDD" id="cd20216">
    <property type="entry name" value="PFM_HFR-2-like"/>
    <property type="match status" value="1"/>
</dbReference>
<dbReference type="SUPFAM" id="SSF56973">
    <property type="entry name" value="Aerolisin/ETX pore-forming domain"/>
    <property type="match status" value="1"/>
</dbReference>
<evidence type="ECO:0000256" key="2">
    <source>
        <dbReference type="ARBA" id="ARBA00023157"/>
    </source>
</evidence>
<gene>
    <name evidence="4" type="ORF">SSX86_000688</name>
</gene>
<protein>
    <recommendedName>
        <fullName evidence="3">Agglutinin domain-containing protein</fullName>
    </recommendedName>
</protein>
<sequence length="496" mass="55780">MSDLPDFFVLQAQVGGPFLRVVDQASGVMKFDETNARSPRAKFAMERSKTQDPFYVGYVSIRSCFNNKYWKINLPTGEPHTITASADEPLEVRESNESTGFRPFGSTDPDNFPGFKLIWIGRYMFAKIDVETGNLVVSGAGNTFPIIDWRKLLVLPSRVSFRLAQDTKDGKQDSKDGKYLCSRDIDGHNNHKFDSGTDAADPKVAHQLVPTGDGNYRIKDLTYGKFWRRNSEDDWIWADAEEEDHSNDTVFSFVKVSDQVFALRNLGNNKFVGGLKTKDVNYVGGDVSPGTPDCLNAHFPTITRETRLIVEDLVLKREIKDVIYRLKESKIYDEVVQEVSHSFAVNDSPDKETTITLTYSLVDSSSMNWSNSESLTLGAKVEFNTTVIPLIAKGKMTLSADFTYTHVFGETKTTQNTREASYIVVVPPLTTIMVSLMCTKGSSEVPYSYMQHDLLPNGEKVIVPKDDGIYRGKNSYGFYFESTKVARDPKGRRMFV</sequence>
<dbReference type="InterPro" id="IPR036242">
    <property type="entry name" value="Agglutinin_dom_sf"/>
</dbReference>
<evidence type="ECO:0000259" key="3">
    <source>
        <dbReference type="SMART" id="SM00791"/>
    </source>
</evidence>
<accession>A0AAP0HA60</accession>
<name>A0AAP0HA60_9ASTR</name>
<keyword evidence="2" id="KW-1015">Disulfide bond</keyword>
<dbReference type="Pfam" id="PF01117">
    <property type="entry name" value="Aerolysin"/>
    <property type="match status" value="1"/>
</dbReference>
<dbReference type="SMART" id="SM00791">
    <property type="entry name" value="Agglutinin"/>
    <property type="match status" value="1"/>
</dbReference>
<comment type="caution">
    <text evidence="4">The sequence shown here is derived from an EMBL/GenBank/DDBJ whole genome shotgun (WGS) entry which is preliminary data.</text>
</comment>
<dbReference type="EMBL" id="JBCNJP010000003">
    <property type="protein sequence ID" value="KAK9079019.1"/>
    <property type="molecule type" value="Genomic_DNA"/>
</dbReference>
<dbReference type="SUPFAM" id="SSF50382">
    <property type="entry name" value="Agglutinin"/>
    <property type="match status" value="2"/>
</dbReference>
<dbReference type="PANTHER" id="PTHR39244:SF5">
    <property type="entry name" value="NATTERIN-3-LIKE"/>
    <property type="match status" value="1"/>
</dbReference>
<dbReference type="InterPro" id="IPR055267">
    <property type="entry name" value="Aerolysin-like_C"/>
</dbReference>
<dbReference type="CDD" id="cd00257">
    <property type="entry name" value="beta-trefoil_FSCN-like"/>
    <property type="match status" value="1"/>
</dbReference>
<dbReference type="AlphaFoldDB" id="A0AAP0HA60"/>
<keyword evidence="5" id="KW-1185">Reference proteome</keyword>
<dbReference type="InterPro" id="IPR053237">
    <property type="entry name" value="Natterin_C"/>
</dbReference>
<dbReference type="Gene3D" id="2.80.10.50">
    <property type="match status" value="2"/>
</dbReference>
<dbReference type="Proteomes" id="UP001408789">
    <property type="component" value="Unassembled WGS sequence"/>
</dbReference>
<evidence type="ECO:0000256" key="1">
    <source>
        <dbReference type="ARBA" id="ARBA00009831"/>
    </source>
</evidence>
<reference evidence="4 5" key="1">
    <citation type="submission" date="2024-04" db="EMBL/GenBank/DDBJ databases">
        <title>The reference genome of an endangered Asteraceae, Deinandra increscens subsp. villosa, native to the Central Coast of California.</title>
        <authorList>
            <person name="Guilliams M."/>
            <person name="Hasenstab-Lehman K."/>
            <person name="Meyer R."/>
            <person name="Mcevoy S."/>
        </authorList>
    </citation>
    <scope>NUCLEOTIDE SEQUENCE [LARGE SCALE GENOMIC DNA]</scope>
    <source>
        <tissue evidence="4">Leaf</tissue>
    </source>
</reference>
<dbReference type="Pfam" id="PF07468">
    <property type="entry name" value="Agglutinin"/>
    <property type="match status" value="2"/>
</dbReference>
<dbReference type="PANTHER" id="PTHR39244">
    <property type="entry name" value="NATTERIN-4"/>
    <property type="match status" value="1"/>
</dbReference>
<evidence type="ECO:0000313" key="4">
    <source>
        <dbReference type="EMBL" id="KAK9079019.1"/>
    </source>
</evidence>
<evidence type="ECO:0000313" key="5">
    <source>
        <dbReference type="Proteomes" id="UP001408789"/>
    </source>
</evidence>
<feature type="domain" description="Agglutinin" evidence="3">
    <location>
        <begin position="153"/>
        <end position="312"/>
    </location>
</feature>
<organism evidence="4 5">
    <name type="scientific">Deinandra increscens subsp. villosa</name>
    <dbReference type="NCBI Taxonomy" id="3103831"/>
    <lineage>
        <taxon>Eukaryota</taxon>
        <taxon>Viridiplantae</taxon>
        <taxon>Streptophyta</taxon>
        <taxon>Embryophyta</taxon>
        <taxon>Tracheophyta</taxon>
        <taxon>Spermatophyta</taxon>
        <taxon>Magnoliopsida</taxon>
        <taxon>eudicotyledons</taxon>
        <taxon>Gunneridae</taxon>
        <taxon>Pentapetalae</taxon>
        <taxon>asterids</taxon>
        <taxon>campanulids</taxon>
        <taxon>Asterales</taxon>
        <taxon>Asteraceae</taxon>
        <taxon>Asteroideae</taxon>
        <taxon>Heliantheae alliance</taxon>
        <taxon>Madieae</taxon>
        <taxon>Madiinae</taxon>
        <taxon>Deinandra</taxon>
    </lineage>
</organism>